<evidence type="ECO:0000256" key="6">
    <source>
        <dbReference type="SAM" id="MobiDB-lite"/>
    </source>
</evidence>
<dbReference type="InterPro" id="IPR050534">
    <property type="entry name" value="Coronavir_polyprotein_1ab"/>
</dbReference>
<name>A0A7C9J4A4_9ACTN</name>
<reference evidence="10 11" key="1">
    <citation type="submission" date="2020-01" db="EMBL/GenBank/DDBJ databases">
        <title>Herbidospora sp. NEAU-GS84 nov., a novel actinomycete isolated from soil.</title>
        <authorList>
            <person name="Han L."/>
        </authorList>
    </citation>
    <scope>NUCLEOTIDE SEQUENCE [LARGE SCALE GENOMIC DNA]</scope>
    <source>
        <strain evidence="10 11">NEAU-GS84</strain>
    </source>
</reference>
<evidence type="ECO:0000256" key="2">
    <source>
        <dbReference type="ARBA" id="ARBA00022741"/>
    </source>
</evidence>
<dbReference type="SUPFAM" id="SSF52980">
    <property type="entry name" value="Restriction endonuclease-like"/>
    <property type="match status" value="1"/>
</dbReference>
<dbReference type="InterPro" id="IPR011335">
    <property type="entry name" value="Restrct_endonuc-II-like"/>
</dbReference>
<evidence type="ECO:0000313" key="10">
    <source>
        <dbReference type="EMBL" id="NAS24286.1"/>
    </source>
</evidence>
<keyword evidence="11" id="KW-1185">Reference proteome</keyword>
<dbReference type="EMBL" id="WXEW01000006">
    <property type="protein sequence ID" value="NAS24286.1"/>
    <property type="molecule type" value="Genomic_DNA"/>
</dbReference>
<evidence type="ECO:0000256" key="4">
    <source>
        <dbReference type="ARBA" id="ARBA00022806"/>
    </source>
</evidence>
<dbReference type="GO" id="GO:0005524">
    <property type="term" value="F:ATP binding"/>
    <property type="evidence" value="ECO:0007669"/>
    <property type="project" value="UniProtKB-KW"/>
</dbReference>
<evidence type="ECO:0000313" key="11">
    <source>
        <dbReference type="Proteomes" id="UP000479526"/>
    </source>
</evidence>
<evidence type="ECO:0000259" key="8">
    <source>
        <dbReference type="Pfam" id="PF13087"/>
    </source>
</evidence>
<dbReference type="Pfam" id="PF13087">
    <property type="entry name" value="AAA_12"/>
    <property type="match status" value="1"/>
</dbReference>
<evidence type="ECO:0000256" key="3">
    <source>
        <dbReference type="ARBA" id="ARBA00022801"/>
    </source>
</evidence>
<organism evidence="10 11">
    <name type="scientific">Herbidospora solisilvae</name>
    <dbReference type="NCBI Taxonomy" id="2696284"/>
    <lineage>
        <taxon>Bacteria</taxon>
        <taxon>Bacillati</taxon>
        <taxon>Actinomycetota</taxon>
        <taxon>Actinomycetes</taxon>
        <taxon>Streptosporangiales</taxon>
        <taxon>Streptosporangiaceae</taxon>
        <taxon>Herbidospora</taxon>
    </lineage>
</organism>
<comment type="similarity">
    <text evidence="1">Belongs to the DNA2/NAM7 helicase family.</text>
</comment>
<dbReference type="InterPro" id="IPR049468">
    <property type="entry name" value="Restrct_endonuc-II-like_dom"/>
</dbReference>
<dbReference type="GO" id="GO:0043139">
    <property type="term" value="F:5'-3' DNA helicase activity"/>
    <property type="evidence" value="ECO:0007669"/>
    <property type="project" value="TreeGrafter"/>
</dbReference>
<feature type="region of interest" description="Disordered" evidence="6">
    <location>
        <begin position="538"/>
        <end position="557"/>
    </location>
</feature>
<dbReference type="InterPro" id="IPR041677">
    <property type="entry name" value="DNA2/NAM7_AAA_11"/>
</dbReference>
<keyword evidence="4" id="KW-0347">Helicase</keyword>
<dbReference type="SUPFAM" id="SSF52540">
    <property type="entry name" value="P-loop containing nucleoside triphosphate hydrolases"/>
    <property type="match status" value="1"/>
</dbReference>
<accession>A0A7C9J4A4</accession>
<dbReference type="GO" id="GO:0016787">
    <property type="term" value="F:hydrolase activity"/>
    <property type="evidence" value="ECO:0007669"/>
    <property type="project" value="UniProtKB-KW"/>
</dbReference>
<evidence type="ECO:0000259" key="9">
    <source>
        <dbReference type="Pfam" id="PF18741"/>
    </source>
</evidence>
<dbReference type="CDD" id="cd18808">
    <property type="entry name" value="SF1_C_Upf1"/>
    <property type="match status" value="1"/>
</dbReference>
<dbReference type="Gene3D" id="3.40.50.300">
    <property type="entry name" value="P-loop containing nucleotide triphosphate hydrolases"/>
    <property type="match status" value="3"/>
</dbReference>
<gene>
    <name evidence="10" type="ORF">GT755_21635</name>
</gene>
<feature type="domain" description="DNA2/NAM7 helicase-like C-terminal" evidence="8">
    <location>
        <begin position="1108"/>
        <end position="1290"/>
    </location>
</feature>
<sequence length="1585" mass="175832">MAISSRDPDLIARTTRLVQFLRELESARRKRIRDVHKHEGVEWLGTLPDEVTVTEDAEPGATVFAIMAPPAVPLPVVPDSLEGWVRRSELKDADMDAPVLGDGASDDVVAAYEEWLPKWQAWAREERLVSRRRRWHRTLWDWAERLSQQNDELEVVLAVGLLSWKSPGGQKVRNHLLVTPVELAREPRTQRVEVVLGARGHLQDRDLLDDLEGFDLVRTQIVREEVHSGERAFGPGQAASEILRDWSIRAFDYGADYYDTWDHTDEGGTAEVRHAPALVLRRRDRATLIAYYDQMLTALEGEDAAAPLGLAQLVSSLEPAERLGFMREQGVGDGLGAEPLFPLHTNPQQREIMERLRHDNGVVVQGPPGTGKTHTIANLLASLLADGKRVLVTSQKAQALRVLRDKLPADVRKLAVSITDQTRGGSQELEGSVNELASRFHNHEPRQLDAQIDRLRGELGANRALIASLRERIRRLREAETVDHGAVSPGYAGTLAAIVRKVRAEAADFGWMPKGAPAKPPVTAAEAGELLDLLASASSSRDSRAGQTVPDPAGLPDADHVRTLIRAEADAHEIAGQAENELSQKLAACGDALFAELETGRVAIADVLYDLDAIDEEWAVRAFQDGLAGRDAAVWDQLLQHVDKVARLAAAADAVGLADVSLPEFDPTGPGSLTAQHAAAGALIDYLAAGGKLKGRLMRSAQQKAAEKVLIGTAVSGVAPETLDLLKIVYAELTGRVILAELSRGWEMAEVTFPGRRTLTQESSRYSVAHEQLATSRRAATLITATARTLRGAGLQIPLRSRADWESYSSSLTAVRLRLDAVRATDALTTLTTRLQAIIAQGCAPPELVRAVAALSARDAEAYGAALTGLDVARTEVHELARTHKLRDPIRAAHPGLIRVMQGAPADPVWADRLGKWDAAWAWSRAAAYFEELRTPGLEAKLEAELEAETRKQLRLISELAAAQAWQASLSRMTSHNAQALRAYREQVTRLGKGTGKYAARYRRGAREAMRASIGAVPAWIMPLQQVVETIPARRDSFDVVIVDEASQAGIDALFLLWLAPRVIVVGDDKQCAPSMISHGELEPIFQKLDMYLPDMEPYLRNTLTPGSSLFDILSTRFGSVIRLKEHFRCMPEIIGYSSRQFYADEPLVPLRQYGADRLDPLRVVRVEGGYTEGTDSRLRNPREAEAIVDTIKQCLTDPAYQGRTFGVVVLQGHGQVDLIRKRLMEEIGLQEFSDRKLRVGSAPDFQGDERDVIFLSMVVAERRPAATDTRMQRIYNVAASRAKDQMWLFHSVAPDLLKVDDLRRSLLTYMSNPLPVFGPDLLTGVTRDEPHDAFDSLFEQRVYLEIRERGYHVVPQWEVNGRRIDLVVSGARGRLAVECDGDHWHGSPDQISRDEDRERELKRAGWRFWRIRESEFYAAGEAALADLWHTLDKLEIRPGETVSAVAPNETWAPVPLEVGTSVVHTESSSPVPDEAPEKPTDLIELVRFYESDGRTRTVAELTELILADLGVEETRKSVELVHSAITRSRRDRRRPLQDREPTALTAGTDEVRTWARKNKYEMDDGRLEPHIVFAYNRAHPERPY</sequence>
<keyword evidence="2" id="KW-0547">Nucleotide-binding</keyword>
<keyword evidence="5" id="KW-0067">ATP-binding</keyword>
<dbReference type="Pfam" id="PF13086">
    <property type="entry name" value="AAA_11"/>
    <property type="match status" value="1"/>
</dbReference>
<dbReference type="InterPro" id="IPR047187">
    <property type="entry name" value="SF1_C_Upf1"/>
</dbReference>
<evidence type="ECO:0000256" key="1">
    <source>
        <dbReference type="ARBA" id="ARBA00007913"/>
    </source>
</evidence>
<dbReference type="Proteomes" id="UP000479526">
    <property type="component" value="Unassembled WGS sequence"/>
</dbReference>
<proteinExistence type="inferred from homology"/>
<feature type="domain" description="DNA2/NAM7 helicase helicase" evidence="7">
    <location>
        <begin position="345"/>
        <end position="437"/>
    </location>
</feature>
<dbReference type="InterPro" id="IPR027417">
    <property type="entry name" value="P-loop_NTPase"/>
</dbReference>
<keyword evidence="3" id="KW-0378">Hydrolase</keyword>
<evidence type="ECO:0000259" key="7">
    <source>
        <dbReference type="Pfam" id="PF13086"/>
    </source>
</evidence>
<dbReference type="Gene3D" id="3.40.960.10">
    <property type="entry name" value="VSR Endonuclease"/>
    <property type="match status" value="1"/>
</dbReference>
<dbReference type="Pfam" id="PF18741">
    <property type="entry name" value="MTES_1575"/>
    <property type="match status" value="1"/>
</dbReference>
<dbReference type="RefSeq" id="WP_161481473.1">
    <property type="nucleotide sequence ID" value="NZ_WXEW01000006.1"/>
</dbReference>
<dbReference type="PANTHER" id="PTHR43788:SF8">
    <property type="entry name" value="DNA-BINDING PROTEIN SMUBP-2"/>
    <property type="match status" value="1"/>
</dbReference>
<dbReference type="PANTHER" id="PTHR43788">
    <property type="entry name" value="DNA2/NAM7 HELICASE FAMILY MEMBER"/>
    <property type="match status" value="1"/>
</dbReference>
<feature type="domain" description="Restriction endonuclease type II-like" evidence="9">
    <location>
        <begin position="1339"/>
        <end position="1432"/>
    </location>
</feature>
<evidence type="ECO:0000256" key="5">
    <source>
        <dbReference type="ARBA" id="ARBA00022840"/>
    </source>
</evidence>
<dbReference type="InterPro" id="IPR041679">
    <property type="entry name" value="DNA2/NAM7-like_C"/>
</dbReference>
<comment type="caution">
    <text evidence="10">The sequence shown here is derived from an EMBL/GenBank/DDBJ whole genome shotgun (WGS) entry which is preliminary data.</text>
</comment>
<protein>
    <submittedName>
        <fullName evidence="10">AAA family ATPase</fullName>
    </submittedName>
</protein>